<dbReference type="SUPFAM" id="SSF55729">
    <property type="entry name" value="Acyl-CoA N-acyltransferases (Nat)"/>
    <property type="match status" value="1"/>
</dbReference>
<dbReference type="Pfam" id="PF00583">
    <property type="entry name" value="Acetyltransf_1"/>
    <property type="match status" value="1"/>
</dbReference>
<dbReference type="InterPro" id="IPR000182">
    <property type="entry name" value="GNAT_dom"/>
</dbReference>
<dbReference type="InterPro" id="IPR016181">
    <property type="entry name" value="Acyl_CoA_acyltransferase"/>
</dbReference>
<protein>
    <recommendedName>
        <fullName evidence="3">N-acetyltransferase domain-containing protein</fullName>
    </recommendedName>
</protein>
<sequence length="132" mass="14272">MAGLLDQLFQIERDFTPDRGTQIAGLKALLEGSATVLVLESEGRVQGMVTLQTLISTASGGPVGLIEDLVIDQALRGKGYGETLLEAVLARSKELGHLRVQLLADKSNPGALRFYGRLGFYALNLIALRYEE</sequence>
<keyword evidence="2" id="KW-0012">Acyltransferase</keyword>
<proteinExistence type="predicted"/>
<feature type="domain" description="N-acetyltransferase" evidence="3">
    <location>
        <begin position="1"/>
        <end position="132"/>
    </location>
</feature>
<keyword evidence="1" id="KW-0808">Transferase</keyword>
<evidence type="ECO:0000313" key="5">
    <source>
        <dbReference type="Proteomes" id="UP000177583"/>
    </source>
</evidence>
<reference evidence="4 5" key="1">
    <citation type="journal article" date="2016" name="Nat. Commun.">
        <title>Thousands of microbial genomes shed light on interconnected biogeochemical processes in an aquifer system.</title>
        <authorList>
            <person name="Anantharaman K."/>
            <person name="Brown C.T."/>
            <person name="Hug L.A."/>
            <person name="Sharon I."/>
            <person name="Castelle C.J."/>
            <person name="Probst A.J."/>
            <person name="Thomas B.C."/>
            <person name="Singh A."/>
            <person name="Wilkins M.J."/>
            <person name="Karaoz U."/>
            <person name="Brodie E.L."/>
            <person name="Williams K.H."/>
            <person name="Hubbard S.S."/>
            <person name="Banfield J.F."/>
        </authorList>
    </citation>
    <scope>NUCLEOTIDE SEQUENCE [LARGE SCALE GENOMIC DNA]</scope>
</reference>
<dbReference type="Gene3D" id="3.40.630.30">
    <property type="match status" value="1"/>
</dbReference>
<dbReference type="PANTHER" id="PTHR43877">
    <property type="entry name" value="AMINOALKYLPHOSPHONATE N-ACETYLTRANSFERASE-RELATED-RELATED"/>
    <property type="match status" value="1"/>
</dbReference>
<evidence type="ECO:0000313" key="4">
    <source>
        <dbReference type="EMBL" id="OGH00419.1"/>
    </source>
</evidence>
<evidence type="ECO:0000259" key="3">
    <source>
        <dbReference type="PROSITE" id="PS51186"/>
    </source>
</evidence>
<evidence type="ECO:0000256" key="1">
    <source>
        <dbReference type="ARBA" id="ARBA00022679"/>
    </source>
</evidence>
<dbReference type="InterPro" id="IPR050832">
    <property type="entry name" value="Bact_Acetyltransf"/>
</dbReference>
<dbReference type="EMBL" id="MFNF01000046">
    <property type="protein sequence ID" value="OGH00419.1"/>
    <property type="molecule type" value="Genomic_DNA"/>
</dbReference>
<dbReference type="CDD" id="cd04301">
    <property type="entry name" value="NAT_SF"/>
    <property type="match status" value="1"/>
</dbReference>
<dbReference type="AlphaFoldDB" id="A0A1F6GQU8"/>
<dbReference type="GO" id="GO:0016747">
    <property type="term" value="F:acyltransferase activity, transferring groups other than amino-acyl groups"/>
    <property type="evidence" value="ECO:0007669"/>
    <property type="project" value="InterPro"/>
</dbReference>
<gene>
    <name evidence="4" type="ORF">A2557_09200</name>
</gene>
<name>A0A1F6GQU8_9PROT</name>
<organism evidence="4 5">
    <name type="scientific">Candidatus Lambdaproteobacteria bacterium RIFOXYD2_FULL_56_26</name>
    <dbReference type="NCBI Taxonomy" id="1817773"/>
    <lineage>
        <taxon>Bacteria</taxon>
        <taxon>Pseudomonadati</taxon>
        <taxon>Pseudomonadota</taxon>
        <taxon>Candidatus Lambdaproteobacteria</taxon>
    </lineage>
</organism>
<dbReference type="Proteomes" id="UP000177583">
    <property type="component" value="Unassembled WGS sequence"/>
</dbReference>
<dbReference type="PROSITE" id="PS51186">
    <property type="entry name" value="GNAT"/>
    <property type="match status" value="1"/>
</dbReference>
<dbReference type="PANTHER" id="PTHR43877:SF1">
    <property type="entry name" value="ACETYLTRANSFERASE"/>
    <property type="match status" value="1"/>
</dbReference>
<evidence type="ECO:0000256" key="2">
    <source>
        <dbReference type="ARBA" id="ARBA00023315"/>
    </source>
</evidence>
<accession>A0A1F6GQU8</accession>
<comment type="caution">
    <text evidence="4">The sequence shown here is derived from an EMBL/GenBank/DDBJ whole genome shotgun (WGS) entry which is preliminary data.</text>
</comment>